<evidence type="ECO:0000256" key="1">
    <source>
        <dbReference type="SAM" id="SignalP"/>
    </source>
</evidence>
<protein>
    <recommendedName>
        <fullName evidence="4">ABC transporter substrate-binding protein</fullName>
    </recommendedName>
</protein>
<feature type="signal peptide" evidence="1">
    <location>
        <begin position="1"/>
        <end position="25"/>
    </location>
</feature>
<sequence length="314" mass="33298">MAKTFPTRLVVFTAAGLLLAGCSTGEPVDAAHLTIATTPAALDQATSLAVAEYVVSQGADVEIQSHDDHEAVFAALDDETASDHEAIAVVTTPQQADTQDSAPQLPGDVDIVAQAPAELGLTPTASTVTAAQFAQAQNEQAVADDQTDPACADLTWLHTVTAQEEIDDLRTALAEVGCEPAFESTGAIDSDTYEEMTRRLITEDQTVAVLSSVDPVIADQGLATLELETEQWPNTNMVAVASTDINESLAAHVTAVVEELDSEAATDLLRGYHNAQTSTSDLQYEVDDAIRYWLANQDLMDDDTVTDFSTDDVE</sequence>
<accession>A0ABN2V127</accession>
<evidence type="ECO:0000313" key="3">
    <source>
        <dbReference type="Proteomes" id="UP001501461"/>
    </source>
</evidence>
<evidence type="ECO:0008006" key="4">
    <source>
        <dbReference type="Google" id="ProtNLM"/>
    </source>
</evidence>
<gene>
    <name evidence="2" type="ORF">GCM10009720_26110</name>
</gene>
<comment type="caution">
    <text evidence="2">The sequence shown here is derived from an EMBL/GenBank/DDBJ whole genome shotgun (WGS) entry which is preliminary data.</text>
</comment>
<dbReference type="RefSeq" id="WP_343959446.1">
    <property type="nucleotide sequence ID" value="NZ_BAAAMN010000051.1"/>
</dbReference>
<proteinExistence type="predicted"/>
<feature type="chain" id="PRO_5046142049" description="ABC transporter substrate-binding protein" evidence="1">
    <location>
        <begin position="26"/>
        <end position="314"/>
    </location>
</feature>
<reference evidence="2 3" key="1">
    <citation type="journal article" date="2019" name="Int. J. Syst. Evol. Microbiol.">
        <title>The Global Catalogue of Microorganisms (GCM) 10K type strain sequencing project: providing services to taxonomists for standard genome sequencing and annotation.</title>
        <authorList>
            <consortium name="The Broad Institute Genomics Platform"/>
            <consortium name="The Broad Institute Genome Sequencing Center for Infectious Disease"/>
            <person name="Wu L."/>
            <person name="Ma J."/>
        </authorList>
    </citation>
    <scope>NUCLEOTIDE SEQUENCE [LARGE SCALE GENOMIC DNA]</scope>
    <source>
        <strain evidence="2 3">JCM 13595</strain>
    </source>
</reference>
<dbReference type="EMBL" id="BAAAMN010000051">
    <property type="protein sequence ID" value="GAA2044016.1"/>
    <property type="molecule type" value="Genomic_DNA"/>
</dbReference>
<dbReference type="Proteomes" id="UP001501461">
    <property type="component" value="Unassembled WGS sequence"/>
</dbReference>
<keyword evidence="3" id="KW-1185">Reference proteome</keyword>
<name>A0ABN2V127_9MICC</name>
<evidence type="ECO:0000313" key="2">
    <source>
        <dbReference type="EMBL" id="GAA2044016.1"/>
    </source>
</evidence>
<organism evidence="2 3">
    <name type="scientific">Yaniella flava</name>
    <dbReference type="NCBI Taxonomy" id="287930"/>
    <lineage>
        <taxon>Bacteria</taxon>
        <taxon>Bacillati</taxon>
        <taxon>Actinomycetota</taxon>
        <taxon>Actinomycetes</taxon>
        <taxon>Micrococcales</taxon>
        <taxon>Micrococcaceae</taxon>
        <taxon>Yaniella</taxon>
    </lineage>
</organism>
<dbReference type="PROSITE" id="PS51257">
    <property type="entry name" value="PROKAR_LIPOPROTEIN"/>
    <property type="match status" value="1"/>
</dbReference>
<keyword evidence="1" id="KW-0732">Signal</keyword>